<evidence type="ECO:0000256" key="1">
    <source>
        <dbReference type="SAM" id="MobiDB-lite"/>
    </source>
</evidence>
<feature type="compositionally biased region" description="Basic and acidic residues" evidence="1">
    <location>
        <begin position="36"/>
        <end position="51"/>
    </location>
</feature>
<dbReference type="EMBL" id="LDSL01000132">
    <property type="protein sequence ID" value="KTT15862.1"/>
    <property type="molecule type" value="Genomic_DNA"/>
</dbReference>
<protein>
    <submittedName>
        <fullName evidence="2">Uncharacterized protein</fullName>
    </submittedName>
</protein>
<reference evidence="2 3" key="1">
    <citation type="journal article" date="2016" name="Front. Microbiol.">
        <title>Genomic Resource of Rice Seed Associated Bacteria.</title>
        <authorList>
            <person name="Midha S."/>
            <person name="Bansal K."/>
            <person name="Sharma S."/>
            <person name="Kumar N."/>
            <person name="Patil P.P."/>
            <person name="Chaudhry V."/>
            <person name="Patil P.B."/>
        </authorList>
    </citation>
    <scope>NUCLEOTIDE SEQUENCE [LARGE SCALE GENOMIC DNA]</scope>
    <source>
        <strain evidence="2 3">NS331</strain>
    </source>
</reference>
<evidence type="ECO:0000313" key="2">
    <source>
        <dbReference type="EMBL" id="KTT15862.1"/>
    </source>
</evidence>
<dbReference type="AlphaFoldDB" id="A0A147GPD6"/>
<feature type="compositionally biased region" description="Basic residues" evidence="1">
    <location>
        <begin position="1"/>
        <end position="10"/>
    </location>
</feature>
<comment type="caution">
    <text evidence="2">The sequence shown here is derived from an EMBL/GenBank/DDBJ whole genome shotgun (WGS) entry which is preliminary data.</text>
</comment>
<proteinExistence type="predicted"/>
<name>A0A147GPD6_9BURK</name>
<dbReference type="RefSeq" id="WP_058643631.1">
    <property type="nucleotide sequence ID" value="NZ_LDSL01000132.1"/>
</dbReference>
<dbReference type="Proteomes" id="UP000072741">
    <property type="component" value="Unassembled WGS sequence"/>
</dbReference>
<keyword evidence="3" id="KW-1185">Reference proteome</keyword>
<accession>A0A147GPD6</accession>
<feature type="region of interest" description="Disordered" evidence="1">
    <location>
        <begin position="1"/>
        <end position="66"/>
    </location>
</feature>
<sequence>MPKRKRKKPAARPPLAPPLTILEEATPPIVRLQMQRRAEEAERQRKLDPRDLANPPHKAKPWDITF</sequence>
<gene>
    <name evidence="2" type="ORF">NS331_19595</name>
</gene>
<evidence type="ECO:0000313" key="3">
    <source>
        <dbReference type="Proteomes" id="UP000072741"/>
    </source>
</evidence>
<organism evidence="2 3">
    <name type="scientific">Pseudacidovorax intermedius</name>
    <dbReference type="NCBI Taxonomy" id="433924"/>
    <lineage>
        <taxon>Bacteria</taxon>
        <taxon>Pseudomonadati</taxon>
        <taxon>Pseudomonadota</taxon>
        <taxon>Betaproteobacteria</taxon>
        <taxon>Burkholderiales</taxon>
        <taxon>Comamonadaceae</taxon>
        <taxon>Pseudacidovorax</taxon>
    </lineage>
</organism>